<accession>A0A9P3GP24</accession>
<dbReference type="OrthoDB" id="2800651at2759"/>
<dbReference type="GO" id="GO:0005524">
    <property type="term" value="F:ATP binding"/>
    <property type="evidence" value="ECO:0007669"/>
    <property type="project" value="UniProtKB-KW"/>
</dbReference>
<dbReference type="GO" id="GO:0042626">
    <property type="term" value="F:ATPase-coupled transmembrane transporter activity"/>
    <property type="evidence" value="ECO:0007669"/>
    <property type="project" value="TreeGrafter"/>
</dbReference>
<dbReference type="EMBL" id="BPQB01000097">
    <property type="protein sequence ID" value="GJE98947.1"/>
    <property type="molecule type" value="Genomic_DNA"/>
</dbReference>
<feature type="region of interest" description="Disordered" evidence="4">
    <location>
        <begin position="1"/>
        <end position="32"/>
    </location>
</feature>
<keyword evidence="1" id="KW-0547">Nucleotide-binding</keyword>
<proteinExistence type="inferred from homology"/>
<name>A0A9P3GP24_9APHY</name>
<dbReference type="InterPro" id="IPR039421">
    <property type="entry name" value="Type_1_exporter"/>
</dbReference>
<dbReference type="InterPro" id="IPR027417">
    <property type="entry name" value="P-loop_NTPase"/>
</dbReference>
<dbReference type="PANTHER" id="PTHR24221:SF654">
    <property type="entry name" value="ATP-BINDING CASSETTE SUB-FAMILY B MEMBER 6"/>
    <property type="match status" value="1"/>
</dbReference>
<dbReference type="Pfam" id="PF00005">
    <property type="entry name" value="ABC_tran"/>
    <property type="match status" value="1"/>
</dbReference>
<evidence type="ECO:0000256" key="4">
    <source>
        <dbReference type="SAM" id="MobiDB-lite"/>
    </source>
</evidence>
<dbReference type="PANTHER" id="PTHR24221">
    <property type="entry name" value="ATP-BINDING CASSETTE SUB-FAMILY B"/>
    <property type="match status" value="1"/>
</dbReference>
<dbReference type="PROSITE" id="PS50893">
    <property type="entry name" value="ABC_TRANSPORTER_2"/>
    <property type="match status" value="1"/>
</dbReference>
<protein>
    <recommendedName>
        <fullName evidence="5">ABC transporter domain-containing protein</fullName>
    </recommendedName>
</protein>
<sequence>MTSEKHAAESDTHDADAKTRADGVNAGLPPTLKGTQVGIWRVITERDPAARAREDAKTSADGATEPLSWSWTRFFDQPKPTLYAFARRAKQQVEDTHVPRLATDIYLLGPWLFWVMVLSYSLSGVEDALLLTLNNRVMTLIETGLMSANPDGPAILRAVVFRVGAVAAIAVWRWYSASCEPVLKGRAKLYFQERLLRAHLAQDIATSRAASAAIDASPLNGWYALQELMGGLDVACGTLSAGALLASLVFTPALASTSPSLLAGFANGTLGANATSAAAAAGPAGGQAAGPAGAGMGNALVIVALCVTWPIVSRMLKRDFDNTEYVAHIHNKHFLRSKALYDLATSTAYKSEVVSGTMKDYIRIEHEKARALLGAYSDDYPGQAMTARSTPFADIVLNVLDDLPLIYYAFSAVVFREGGLSISGLALLHQTLGITRGALERVIMQRRTFRENLRQIRSVYADMEVREEPEEAEEEVEFPEAKEGEGIRIELRDVTFRYPSTDSDDSSNAALRNVSFTLPPSSLVVIVGANGSGKSSLVNLLTNLQRPTSGRVLFDGGDPHAGGAGASVRAVERLQRATALLTQAHSLFQAFSIAENIAVGDPDFCLACADAGAAGAAALRARVEEAARLGGALEFVGKREQGFDEVVHPVNTCWGSTYPMPPGPLKDIYDALEAWKDVSGGEEQRLAAARTFMRLMNPRTRLVVVDEPSSAMDPLGEFELFERLRAMRAGRTMVFVTHRFGHLTKYADVILCMKAGELVERGTHQELMDRGGEYSKLYAVQAQAFADAGAAADSGHATIASCSSQAEA</sequence>
<evidence type="ECO:0000256" key="1">
    <source>
        <dbReference type="ARBA" id="ARBA00022741"/>
    </source>
</evidence>
<gene>
    <name evidence="6" type="ORF">PsYK624_151850</name>
</gene>
<dbReference type="Proteomes" id="UP000703269">
    <property type="component" value="Unassembled WGS sequence"/>
</dbReference>
<dbReference type="GO" id="GO:0016887">
    <property type="term" value="F:ATP hydrolysis activity"/>
    <property type="evidence" value="ECO:0007669"/>
    <property type="project" value="InterPro"/>
</dbReference>
<comment type="caution">
    <text evidence="6">The sequence shown here is derived from an EMBL/GenBank/DDBJ whole genome shotgun (WGS) entry which is preliminary data.</text>
</comment>
<dbReference type="InterPro" id="IPR003439">
    <property type="entry name" value="ABC_transporter-like_ATP-bd"/>
</dbReference>
<dbReference type="Gene3D" id="3.40.50.300">
    <property type="entry name" value="P-loop containing nucleotide triphosphate hydrolases"/>
    <property type="match status" value="1"/>
</dbReference>
<comment type="similarity">
    <text evidence="3">Belongs to the ABC transporter superfamily. ABCB family. Heavy Metal importer (TC 3.A.1.210) subfamily.</text>
</comment>
<dbReference type="InterPro" id="IPR003593">
    <property type="entry name" value="AAA+_ATPase"/>
</dbReference>
<evidence type="ECO:0000259" key="5">
    <source>
        <dbReference type="PROSITE" id="PS50893"/>
    </source>
</evidence>
<evidence type="ECO:0000256" key="2">
    <source>
        <dbReference type="ARBA" id="ARBA00022840"/>
    </source>
</evidence>
<feature type="domain" description="ABC transporter" evidence="5">
    <location>
        <begin position="489"/>
        <end position="780"/>
    </location>
</feature>
<evidence type="ECO:0000313" key="6">
    <source>
        <dbReference type="EMBL" id="GJE98947.1"/>
    </source>
</evidence>
<evidence type="ECO:0000313" key="7">
    <source>
        <dbReference type="Proteomes" id="UP000703269"/>
    </source>
</evidence>
<keyword evidence="7" id="KW-1185">Reference proteome</keyword>
<dbReference type="AlphaFoldDB" id="A0A9P3GP24"/>
<organism evidence="6 7">
    <name type="scientific">Phanerochaete sordida</name>
    <dbReference type="NCBI Taxonomy" id="48140"/>
    <lineage>
        <taxon>Eukaryota</taxon>
        <taxon>Fungi</taxon>
        <taxon>Dikarya</taxon>
        <taxon>Basidiomycota</taxon>
        <taxon>Agaricomycotina</taxon>
        <taxon>Agaricomycetes</taxon>
        <taxon>Polyporales</taxon>
        <taxon>Phanerochaetaceae</taxon>
        <taxon>Phanerochaete</taxon>
    </lineage>
</organism>
<dbReference type="SMART" id="SM00382">
    <property type="entry name" value="AAA"/>
    <property type="match status" value="1"/>
</dbReference>
<evidence type="ECO:0000256" key="3">
    <source>
        <dbReference type="ARBA" id="ARBA00024363"/>
    </source>
</evidence>
<reference evidence="6 7" key="1">
    <citation type="submission" date="2021-08" db="EMBL/GenBank/DDBJ databases">
        <title>Draft Genome Sequence of Phanerochaete sordida strain YK-624.</title>
        <authorList>
            <person name="Mori T."/>
            <person name="Dohra H."/>
            <person name="Suzuki T."/>
            <person name="Kawagishi H."/>
            <person name="Hirai H."/>
        </authorList>
    </citation>
    <scope>NUCLEOTIDE SEQUENCE [LARGE SCALE GENOMIC DNA]</scope>
    <source>
        <strain evidence="6 7">YK-624</strain>
    </source>
</reference>
<keyword evidence="2" id="KW-0067">ATP-binding</keyword>
<feature type="compositionally biased region" description="Basic and acidic residues" evidence="4">
    <location>
        <begin position="1"/>
        <end position="21"/>
    </location>
</feature>
<dbReference type="SUPFAM" id="SSF52540">
    <property type="entry name" value="P-loop containing nucleoside triphosphate hydrolases"/>
    <property type="match status" value="1"/>
</dbReference>